<feature type="domain" description="DUF7336" evidence="1">
    <location>
        <begin position="4"/>
        <end position="67"/>
    </location>
</feature>
<dbReference type="OrthoDB" id="1453790at2"/>
<sequence length="134" mass="15186">MKSIVYLLWHSYESDLNEDEKFIGAYASEEDALLAIERLKDQPGFCYYPDGFDISECKLGQDNWESGFAIMTVIYVRDGKKFSCVTAAKHPDNIYEICSVDEGVSLEFKVGDFVKCKEFTLKPGVTDLLAIEKT</sequence>
<protein>
    <recommendedName>
        <fullName evidence="1">DUF7336 domain-containing protein</fullName>
    </recommendedName>
</protein>
<organism evidence="2 3">
    <name type="scientific">Amphritea atlantica</name>
    <dbReference type="NCBI Taxonomy" id="355243"/>
    <lineage>
        <taxon>Bacteria</taxon>
        <taxon>Pseudomonadati</taxon>
        <taxon>Pseudomonadota</taxon>
        <taxon>Gammaproteobacteria</taxon>
        <taxon>Oceanospirillales</taxon>
        <taxon>Oceanospirillaceae</taxon>
        <taxon>Amphritea</taxon>
    </lineage>
</organism>
<evidence type="ECO:0000259" key="1">
    <source>
        <dbReference type="Pfam" id="PF24024"/>
    </source>
</evidence>
<dbReference type="Proteomes" id="UP000198749">
    <property type="component" value="Unassembled WGS sequence"/>
</dbReference>
<dbReference type="AlphaFoldDB" id="A0A1H9HCZ1"/>
<evidence type="ECO:0000313" key="3">
    <source>
        <dbReference type="Proteomes" id="UP000198749"/>
    </source>
</evidence>
<reference evidence="3" key="1">
    <citation type="submission" date="2016-10" db="EMBL/GenBank/DDBJ databases">
        <authorList>
            <person name="Varghese N."/>
            <person name="Submissions S."/>
        </authorList>
    </citation>
    <scope>NUCLEOTIDE SEQUENCE [LARGE SCALE GENOMIC DNA]</scope>
    <source>
        <strain evidence="3">DSM 18887</strain>
    </source>
</reference>
<proteinExistence type="predicted"/>
<dbReference type="RefSeq" id="WP_091357541.1">
    <property type="nucleotide sequence ID" value="NZ_AP025284.1"/>
</dbReference>
<dbReference type="InterPro" id="IPR055760">
    <property type="entry name" value="DUF7336"/>
</dbReference>
<accession>A0A1H9HCZ1</accession>
<keyword evidence="3" id="KW-1185">Reference proteome</keyword>
<dbReference type="EMBL" id="FOGB01000005">
    <property type="protein sequence ID" value="SEQ60231.1"/>
    <property type="molecule type" value="Genomic_DNA"/>
</dbReference>
<name>A0A1H9HCZ1_9GAMM</name>
<dbReference type="Pfam" id="PF24024">
    <property type="entry name" value="DUF7336"/>
    <property type="match status" value="1"/>
</dbReference>
<evidence type="ECO:0000313" key="2">
    <source>
        <dbReference type="EMBL" id="SEQ60231.1"/>
    </source>
</evidence>
<gene>
    <name evidence="2" type="ORF">SAMN03080615_02082</name>
</gene>